<proteinExistence type="predicted"/>
<name>A0ABM6MLV4_CAPSP</name>
<accession>A0ABM6MLV4</accession>
<evidence type="ECO:0000313" key="2">
    <source>
        <dbReference type="Proteomes" id="UP000217301"/>
    </source>
</evidence>
<keyword evidence="2" id="KW-1185">Reference proteome</keyword>
<dbReference type="GO" id="GO:0003677">
    <property type="term" value="F:DNA binding"/>
    <property type="evidence" value="ECO:0007669"/>
    <property type="project" value="UniProtKB-KW"/>
</dbReference>
<evidence type="ECO:0000313" key="1">
    <source>
        <dbReference type="EMBL" id="ATA84958.1"/>
    </source>
</evidence>
<gene>
    <name evidence="1" type="ORF">CGC55_10815</name>
</gene>
<dbReference type="EMBL" id="CP022385">
    <property type="protein sequence ID" value="ATA84958.1"/>
    <property type="molecule type" value="Genomic_DNA"/>
</dbReference>
<reference evidence="2" key="1">
    <citation type="submission" date="2017-06" db="EMBL/GenBank/DDBJ databases">
        <title>Capnocytophaga spp. assemblies.</title>
        <authorList>
            <person name="Gulvik C.A."/>
        </authorList>
    </citation>
    <scope>NUCLEOTIDE SEQUENCE [LARGE SCALE GENOMIC DNA]</scope>
    <source>
        <strain evidence="2">KC1668</strain>
    </source>
</reference>
<sequence length="254" mass="29555">MVMEIRKDKYVVYKNEFNNHYTYNDEYVFFNAFLPHLTRNYCGNFSIDMKGKVSAITPKNSEIQDLLSSKKGVGELVFKYILNYQVLAELSSSSKSITSDEVRSLSEALKMFIFYHKQCEDEIASLLGASNFKKENYDSDHYLLGTIDRTIWDKLIALTKMYDLSSDRDELGKYNYTGYHIIMYNLEIEAGYNIKMWIDAIEHLSTDKEVMLGWKIPGDFESKLVVEKLIFNAQESYNFLHNTMIPKALSIFKG</sequence>
<organism evidence="1 2">
    <name type="scientific">Capnocytophaga sputigena</name>
    <dbReference type="NCBI Taxonomy" id="1019"/>
    <lineage>
        <taxon>Bacteria</taxon>
        <taxon>Pseudomonadati</taxon>
        <taxon>Bacteroidota</taxon>
        <taxon>Flavobacteriia</taxon>
        <taxon>Flavobacteriales</taxon>
        <taxon>Flavobacteriaceae</taxon>
        <taxon>Capnocytophaga</taxon>
    </lineage>
</organism>
<protein>
    <submittedName>
        <fullName evidence="1">DNA-binding protein</fullName>
    </submittedName>
</protein>
<keyword evidence="1" id="KW-0238">DNA-binding</keyword>
<dbReference type="Proteomes" id="UP000217301">
    <property type="component" value="Chromosome"/>
</dbReference>